<dbReference type="AlphaFoldDB" id="A0A0F4GDX8"/>
<dbReference type="OrthoDB" id="3907547at2759"/>
<dbReference type="Proteomes" id="UP000033647">
    <property type="component" value="Unassembled WGS sequence"/>
</dbReference>
<dbReference type="EMBL" id="LAFY01004061">
    <property type="protein sequence ID" value="KJX95613.1"/>
    <property type="molecule type" value="Genomic_DNA"/>
</dbReference>
<protein>
    <submittedName>
        <fullName evidence="2">Uncharacterized protein</fullName>
    </submittedName>
</protein>
<accession>A0A0F4GDX8</accession>
<reference evidence="2 3" key="1">
    <citation type="submission" date="2015-03" db="EMBL/GenBank/DDBJ databases">
        <title>RNA-seq based gene annotation and comparative genomics of four Zymoseptoria species reveal species-specific pathogenicity related genes and transposable element activity.</title>
        <authorList>
            <person name="Grandaubert J."/>
            <person name="Bhattacharyya A."/>
            <person name="Stukenbrock E.H."/>
        </authorList>
    </citation>
    <scope>NUCLEOTIDE SEQUENCE [LARGE SCALE GENOMIC DNA]</scope>
    <source>
        <strain evidence="2 3">Zb18110</strain>
    </source>
</reference>
<gene>
    <name evidence="2" type="ORF">TI39_contig4101g00001</name>
</gene>
<comment type="caution">
    <text evidence="2">The sequence shown here is derived from an EMBL/GenBank/DDBJ whole genome shotgun (WGS) entry which is preliminary data.</text>
</comment>
<feature type="region of interest" description="Disordered" evidence="1">
    <location>
        <begin position="1"/>
        <end position="21"/>
    </location>
</feature>
<name>A0A0F4GDX8_9PEZI</name>
<evidence type="ECO:0000313" key="3">
    <source>
        <dbReference type="Proteomes" id="UP000033647"/>
    </source>
</evidence>
<dbReference type="STRING" id="1047168.A0A0F4GDX8"/>
<evidence type="ECO:0000313" key="2">
    <source>
        <dbReference type="EMBL" id="KJX95613.1"/>
    </source>
</evidence>
<sequence>MVEYLEEYPDEARDHPLGEKSGVGADEQKYWSDDRLILAQQAMDFLCAHVLRSGHVVLCTANNSASKEIRQTFASHNKKAKVYVEVDEAFTATKASLLIVFTKGNWNGRIVMISLYGDIKQLKIHSTWRCPLVRRQETCVQRVPSGGISISSYACIHLACFALPNIWFYGDSVSSLPPDHASFELPAAYVAGLRKLRHLGPDDKDLTET</sequence>
<evidence type="ECO:0000256" key="1">
    <source>
        <dbReference type="SAM" id="MobiDB-lite"/>
    </source>
</evidence>
<keyword evidence="3" id="KW-1185">Reference proteome</keyword>
<proteinExistence type="predicted"/>
<organism evidence="2 3">
    <name type="scientific">Zymoseptoria brevis</name>
    <dbReference type="NCBI Taxonomy" id="1047168"/>
    <lineage>
        <taxon>Eukaryota</taxon>
        <taxon>Fungi</taxon>
        <taxon>Dikarya</taxon>
        <taxon>Ascomycota</taxon>
        <taxon>Pezizomycotina</taxon>
        <taxon>Dothideomycetes</taxon>
        <taxon>Dothideomycetidae</taxon>
        <taxon>Mycosphaerellales</taxon>
        <taxon>Mycosphaerellaceae</taxon>
        <taxon>Zymoseptoria</taxon>
    </lineage>
</organism>